<evidence type="ECO:0000313" key="2">
    <source>
        <dbReference type="Proteomes" id="UP001307849"/>
    </source>
</evidence>
<dbReference type="Proteomes" id="UP001307849">
    <property type="component" value="Unassembled WGS sequence"/>
</dbReference>
<comment type="caution">
    <text evidence="1">The sequence shown here is derived from an EMBL/GenBank/DDBJ whole genome shotgun (WGS) entry which is preliminary data.</text>
</comment>
<proteinExistence type="predicted"/>
<dbReference type="AlphaFoldDB" id="A0AAN8NA01"/>
<accession>A0AAN8NA01</accession>
<organism evidence="1 2">
    <name type="scientific">Arthrobotrys conoides</name>
    <dbReference type="NCBI Taxonomy" id="74498"/>
    <lineage>
        <taxon>Eukaryota</taxon>
        <taxon>Fungi</taxon>
        <taxon>Dikarya</taxon>
        <taxon>Ascomycota</taxon>
        <taxon>Pezizomycotina</taxon>
        <taxon>Orbiliomycetes</taxon>
        <taxon>Orbiliales</taxon>
        <taxon>Orbiliaceae</taxon>
        <taxon>Arthrobotrys</taxon>
    </lineage>
</organism>
<evidence type="ECO:0000313" key="1">
    <source>
        <dbReference type="EMBL" id="KAK6514436.1"/>
    </source>
</evidence>
<dbReference type="EMBL" id="JAVHJM010000005">
    <property type="protein sequence ID" value="KAK6514436.1"/>
    <property type="molecule type" value="Genomic_DNA"/>
</dbReference>
<gene>
    <name evidence="1" type="ORF">TWF506_008829</name>
</gene>
<sequence length="59" mass="6396">MELRLLIAAVLKECPGIELAESCTDESMEFAPRLFIAPKGGKCELQNTRTGKIMGSSPL</sequence>
<keyword evidence="2" id="KW-1185">Reference proteome</keyword>
<reference evidence="1 2" key="1">
    <citation type="submission" date="2019-10" db="EMBL/GenBank/DDBJ databases">
        <authorList>
            <person name="Palmer J.M."/>
        </authorList>
    </citation>
    <scope>NUCLEOTIDE SEQUENCE [LARGE SCALE GENOMIC DNA]</scope>
    <source>
        <strain evidence="1 2">TWF506</strain>
    </source>
</reference>
<name>A0AAN8NA01_9PEZI</name>
<protein>
    <submittedName>
        <fullName evidence="1">Uncharacterized protein</fullName>
    </submittedName>
</protein>